<reference evidence="2 3" key="1">
    <citation type="submission" date="2015-07" db="EMBL/GenBank/DDBJ databases">
        <title>Emmonsia species relationships and genome sequence.</title>
        <authorList>
            <person name="Cuomo C.A."/>
            <person name="Schwartz I.S."/>
            <person name="Kenyon C."/>
            <person name="de Hoog G.S."/>
            <person name="Govender N.P."/>
            <person name="Botha A."/>
            <person name="Moreno L."/>
            <person name="de Vries M."/>
            <person name="Munoz J.F."/>
            <person name="Stielow J.B."/>
        </authorList>
    </citation>
    <scope>NUCLEOTIDE SEQUENCE [LARGE SCALE GENOMIC DNA]</scope>
    <source>
        <strain evidence="2 3">CBS 136260</strain>
    </source>
</reference>
<evidence type="ECO:0000313" key="3">
    <source>
        <dbReference type="Proteomes" id="UP000091918"/>
    </source>
</evidence>
<feature type="region of interest" description="Disordered" evidence="1">
    <location>
        <begin position="234"/>
        <end position="457"/>
    </location>
</feature>
<sequence>MPFAGNSILRASVLPQILDVLQRLADNPEQLGRERLFDEPPPPYPPSGETTQPPSPHIRLSEADRRWQRREERLNPTPCAQFMYQWRFEEKRILEQIRRRFVRRKETLPYVMGLDFNTNAENNVKNRWIEQGIWDDAWPRWARGRWKHAEPPEPDSESDSELITSVGGNKSRINQVRRLKLGLHVPTTSLFSRYPKSANGLKTNRTADKLISMRSLQKRQASLQKIWNPKWGHTPGMTWMHEEPEPDDDNSDSLTSGESLPNNGVENNEQPARRRRYCSHGWGYATESSASPEPTRPTFAPRITTDSNGEGRTASNESMASSTVPKNPDNTETSQEPEELGEPVNRALRANGTSKVRKRAKRKPPTRQLRNRLSAASGPSDIPQNIVATTTESPLAEGDAEPCHTASISRPSKPDESPGEHQPILRRSSRISSRSGTSEFSMSYIASVDTSKPPQLR</sequence>
<dbReference type="STRING" id="1658172.A0A1B7NZ07"/>
<feature type="region of interest" description="Disordered" evidence="1">
    <location>
        <begin position="146"/>
        <end position="169"/>
    </location>
</feature>
<feature type="compositionally biased region" description="Polar residues" evidence="1">
    <location>
        <begin position="304"/>
        <end position="334"/>
    </location>
</feature>
<organism evidence="2 3">
    <name type="scientific">Emergomyces africanus</name>
    <dbReference type="NCBI Taxonomy" id="1955775"/>
    <lineage>
        <taxon>Eukaryota</taxon>
        <taxon>Fungi</taxon>
        <taxon>Dikarya</taxon>
        <taxon>Ascomycota</taxon>
        <taxon>Pezizomycotina</taxon>
        <taxon>Eurotiomycetes</taxon>
        <taxon>Eurotiomycetidae</taxon>
        <taxon>Onygenales</taxon>
        <taxon>Ajellomycetaceae</taxon>
        <taxon>Emergomyces</taxon>
    </lineage>
</organism>
<name>A0A1B7NZ07_9EURO</name>
<evidence type="ECO:0000313" key="2">
    <source>
        <dbReference type="EMBL" id="OAX82009.1"/>
    </source>
</evidence>
<dbReference type="AlphaFoldDB" id="A0A1B7NZ07"/>
<feature type="compositionally biased region" description="Polar residues" evidence="1">
    <location>
        <begin position="382"/>
        <end position="393"/>
    </location>
</feature>
<protein>
    <submittedName>
        <fullName evidence="2">Uncharacterized protein</fullName>
    </submittedName>
</protein>
<feature type="compositionally biased region" description="Polar residues" evidence="1">
    <location>
        <begin position="252"/>
        <end position="270"/>
    </location>
</feature>
<dbReference type="OrthoDB" id="5401786at2759"/>
<evidence type="ECO:0000256" key="1">
    <source>
        <dbReference type="SAM" id="MobiDB-lite"/>
    </source>
</evidence>
<dbReference type="EMBL" id="LGUA01000371">
    <property type="protein sequence ID" value="OAX82009.1"/>
    <property type="molecule type" value="Genomic_DNA"/>
</dbReference>
<keyword evidence="3" id="KW-1185">Reference proteome</keyword>
<dbReference type="Proteomes" id="UP000091918">
    <property type="component" value="Unassembled WGS sequence"/>
</dbReference>
<feature type="compositionally biased region" description="Basic residues" evidence="1">
    <location>
        <begin position="355"/>
        <end position="365"/>
    </location>
</feature>
<comment type="caution">
    <text evidence="2">The sequence shown here is derived from an EMBL/GenBank/DDBJ whole genome shotgun (WGS) entry which is preliminary data.</text>
</comment>
<feature type="compositionally biased region" description="Polar residues" evidence="1">
    <location>
        <begin position="448"/>
        <end position="457"/>
    </location>
</feature>
<feature type="region of interest" description="Disordered" evidence="1">
    <location>
        <begin position="33"/>
        <end position="59"/>
    </location>
</feature>
<gene>
    <name evidence="2" type="ORF">ACJ72_03647</name>
</gene>
<accession>A0A1B7NZ07</accession>
<proteinExistence type="predicted"/>